<dbReference type="InterPro" id="IPR008979">
    <property type="entry name" value="Galactose-bd-like_sf"/>
</dbReference>
<dbReference type="InterPro" id="IPR010400">
    <property type="entry name" value="PITH_dom"/>
</dbReference>
<evidence type="ECO:0000256" key="1">
    <source>
        <dbReference type="ARBA" id="ARBA00022737"/>
    </source>
</evidence>
<dbReference type="InterPro" id="IPR011990">
    <property type="entry name" value="TPR-like_helical_dom_sf"/>
</dbReference>
<dbReference type="PANTHER" id="PTHR46430:SF3">
    <property type="entry name" value="ACTIVATOR OF C KINASE PROTEIN 1"/>
    <property type="match status" value="1"/>
</dbReference>
<dbReference type="AlphaFoldDB" id="A0AAW0BC71"/>
<dbReference type="GO" id="GO:0005737">
    <property type="term" value="C:cytoplasm"/>
    <property type="evidence" value="ECO:0007669"/>
    <property type="project" value="UniProtKB-ARBA"/>
</dbReference>
<dbReference type="SUPFAM" id="SSF49785">
    <property type="entry name" value="Galactose-binding domain-like"/>
    <property type="match status" value="1"/>
</dbReference>
<keyword evidence="5" id="KW-1185">Reference proteome</keyword>
<dbReference type="InterPro" id="IPR006597">
    <property type="entry name" value="Sel1-like"/>
</dbReference>
<feature type="compositionally biased region" description="Polar residues" evidence="2">
    <location>
        <begin position="71"/>
        <end position="83"/>
    </location>
</feature>
<protein>
    <submittedName>
        <fullName evidence="4">JmjC domain-containing histone demethylation protein 1</fullName>
    </submittedName>
</protein>
<evidence type="ECO:0000259" key="3">
    <source>
        <dbReference type="PROSITE" id="PS51532"/>
    </source>
</evidence>
<gene>
    <name evidence="4" type="ORF">R3P38DRAFT_2531138</name>
</gene>
<proteinExistence type="predicted"/>
<feature type="region of interest" description="Disordered" evidence="2">
    <location>
        <begin position="1"/>
        <end position="183"/>
    </location>
</feature>
<dbReference type="InterPro" id="IPR051726">
    <property type="entry name" value="Chitin_Synth_Reg"/>
</dbReference>
<dbReference type="Pfam" id="PF06201">
    <property type="entry name" value="PITH"/>
    <property type="match status" value="1"/>
</dbReference>
<organism evidence="4 5">
    <name type="scientific">Favolaschia claudopus</name>
    <dbReference type="NCBI Taxonomy" id="2862362"/>
    <lineage>
        <taxon>Eukaryota</taxon>
        <taxon>Fungi</taxon>
        <taxon>Dikarya</taxon>
        <taxon>Basidiomycota</taxon>
        <taxon>Agaricomycotina</taxon>
        <taxon>Agaricomycetes</taxon>
        <taxon>Agaricomycetidae</taxon>
        <taxon>Agaricales</taxon>
        <taxon>Marasmiineae</taxon>
        <taxon>Mycenaceae</taxon>
        <taxon>Favolaschia</taxon>
    </lineage>
</organism>
<evidence type="ECO:0000256" key="2">
    <source>
        <dbReference type="SAM" id="MobiDB-lite"/>
    </source>
</evidence>
<dbReference type="Proteomes" id="UP001362999">
    <property type="component" value="Unassembled WGS sequence"/>
</dbReference>
<dbReference type="Gene3D" id="1.25.40.10">
    <property type="entry name" value="Tetratricopeptide repeat domain"/>
    <property type="match status" value="2"/>
</dbReference>
<evidence type="ECO:0000313" key="5">
    <source>
        <dbReference type="Proteomes" id="UP001362999"/>
    </source>
</evidence>
<feature type="compositionally biased region" description="Low complexity" evidence="2">
    <location>
        <begin position="92"/>
        <end position="115"/>
    </location>
</feature>
<sequence>MRAPGLPRNPRHAHTLPAHPYPQEYPPHQQQYPQDQYAQDPHHYPQDPGPQYDHQQQYPDHQQQYPQQQYSDAQSVQSQSTYDTAYENYDSPATYAPQQWQQQPPQQYNPLYAAASNVLGGPPPGTMQPQGPVYQQPPQGVYSQYAPSQTSLSSARYPPSTHSGNSGGYPQSSYYPSESSELELRPPLHRADTTFSASPNSTKSKAVDLRAPPYTKEYIDQYRQRIKADPDPESHYLYAKYLVDAAKHIRQNAKDQRAAKKFSELLIQEALKVIRRLATQGDPYDEAQFYLANCYGTGALGLDVDHERAYHLYLQAAKQNHAAASYRVAVCNEIGAGTRREPSRAASFYRKAASLGDTPAMYKLGMILLHGSLGEQKNPREAFNWLRRAAEQADEDNPHALHELGLLHEVGEYVPQDHVASKNLFTRAAHLGYTPSQFKLGQCYEYGALTCPMDPRRSIAWYTKAAEKGDSEAELALSGWYLTGSEGVLKQSDSEAYLWARRAANKGLSKAEYAVGYYAEVGIGIKQDVEFAKRWYMRAAAQGNKRAMNRLTEMKRMGNKRGPAGARPTRQQAQDNCADLKARRERIELSVLNCLNEISEHTLSGIVAQKKINTTSSYLLSDADEQLLLTIPFHQTVRVRSIIIRSSGGDIEQAPKRVKLLVNRPAIGFEDADGEEPEVAQILDLTEDDVKNGRPIPLRFVRFQGVNSLHIFVVSNQGGADETRIDAVDVLGMTQETTKDLKGLKQQEE</sequence>
<feature type="compositionally biased region" description="Polar residues" evidence="2">
    <location>
        <begin position="145"/>
        <end position="154"/>
    </location>
</feature>
<accession>A0AAW0BC71</accession>
<feature type="compositionally biased region" description="Low complexity" evidence="2">
    <location>
        <begin position="168"/>
        <end position="179"/>
    </location>
</feature>
<comment type="caution">
    <text evidence="4">The sequence shown here is derived from an EMBL/GenBank/DDBJ whole genome shotgun (WGS) entry which is preliminary data.</text>
</comment>
<dbReference type="Gene3D" id="2.60.120.470">
    <property type="entry name" value="PITH domain"/>
    <property type="match status" value="1"/>
</dbReference>
<evidence type="ECO:0000313" key="4">
    <source>
        <dbReference type="EMBL" id="KAK7023799.1"/>
    </source>
</evidence>
<dbReference type="SMART" id="SM00671">
    <property type="entry name" value="SEL1"/>
    <property type="match status" value="7"/>
</dbReference>
<keyword evidence="1" id="KW-0677">Repeat</keyword>
<dbReference type="InterPro" id="IPR037047">
    <property type="entry name" value="PITH_dom_sf"/>
</dbReference>
<feature type="compositionally biased region" description="Low complexity" evidence="2">
    <location>
        <begin position="49"/>
        <end position="70"/>
    </location>
</feature>
<dbReference type="SUPFAM" id="SSF81901">
    <property type="entry name" value="HCP-like"/>
    <property type="match status" value="1"/>
</dbReference>
<dbReference type="PANTHER" id="PTHR46430">
    <property type="entry name" value="PROTEIN SKT5-RELATED"/>
    <property type="match status" value="1"/>
</dbReference>
<feature type="domain" description="PITH" evidence="3">
    <location>
        <begin position="572"/>
        <end position="749"/>
    </location>
</feature>
<dbReference type="PROSITE" id="PS51532">
    <property type="entry name" value="PITH"/>
    <property type="match status" value="1"/>
</dbReference>
<dbReference type="Pfam" id="PF08238">
    <property type="entry name" value="Sel1"/>
    <property type="match status" value="7"/>
</dbReference>
<dbReference type="EMBL" id="JAWWNJ010000035">
    <property type="protein sequence ID" value="KAK7023799.1"/>
    <property type="molecule type" value="Genomic_DNA"/>
</dbReference>
<feature type="compositionally biased region" description="Low complexity" evidence="2">
    <location>
        <begin position="127"/>
        <end position="142"/>
    </location>
</feature>
<name>A0AAW0BC71_9AGAR</name>
<feature type="compositionally biased region" description="Low complexity" evidence="2">
    <location>
        <begin position="26"/>
        <end position="39"/>
    </location>
</feature>
<reference evidence="4 5" key="1">
    <citation type="journal article" date="2024" name="J Genomics">
        <title>Draft genome sequencing and assembly of Favolaschia claudopus CIRM-BRFM 2984 isolated from oak limbs.</title>
        <authorList>
            <person name="Navarro D."/>
            <person name="Drula E."/>
            <person name="Chaduli D."/>
            <person name="Cazenave R."/>
            <person name="Ahrendt S."/>
            <person name="Wang J."/>
            <person name="Lipzen A."/>
            <person name="Daum C."/>
            <person name="Barry K."/>
            <person name="Grigoriev I.V."/>
            <person name="Favel A."/>
            <person name="Rosso M.N."/>
            <person name="Martin F."/>
        </authorList>
    </citation>
    <scope>NUCLEOTIDE SEQUENCE [LARGE SCALE GENOMIC DNA]</scope>
    <source>
        <strain evidence="4 5">CIRM-BRFM 2984</strain>
    </source>
</reference>